<sequence>MAKRTRDELLSLVVCGRSLEEWDAVWEEVRGGFAADHSQLVDVPGLARALLDGEVKYILRATEKRGLQKGLQRIRGKPQTGNKGFGAQMIRRHIDVLDLEILRFPASKGSVDCIKTLKSRMIELHQPEWDGARQKRLAALQIGKLGKSR</sequence>
<dbReference type="STRING" id="1515612.SKP52_14665"/>
<keyword evidence="2" id="KW-1185">Reference proteome</keyword>
<dbReference type="Proteomes" id="UP000030907">
    <property type="component" value="Chromosome"/>
</dbReference>
<proteinExistence type="predicted"/>
<dbReference type="HOGENOM" id="CLU_1748466_0_0_5"/>
<dbReference type="KEGG" id="sphk:SKP52_14665"/>
<organism evidence="1 2">
    <name type="scientific">Sphingopyxis fribergensis</name>
    <dbReference type="NCBI Taxonomy" id="1515612"/>
    <lineage>
        <taxon>Bacteria</taxon>
        <taxon>Pseudomonadati</taxon>
        <taxon>Pseudomonadota</taxon>
        <taxon>Alphaproteobacteria</taxon>
        <taxon>Sphingomonadales</taxon>
        <taxon>Sphingomonadaceae</taxon>
        <taxon>Sphingopyxis</taxon>
    </lineage>
</organism>
<dbReference type="AlphaFoldDB" id="A0A0A7PIJ1"/>
<gene>
    <name evidence="1" type="ORF">SKP52_14665</name>
</gene>
<reference evidence="1 2" key="1">
    <citation type="journal article" date="2015" name="Int. J. Syst. Evol. Microbiol.">
        <title>Description of Sphingopyxis fribergensis sp. nov. - a soil bacterium with the ability to degrade styrene and phenylacetic acid.</title>
        <authorList>
            <person name="Oelschlagel M."/>
            <person name="Ruckert C."/>
            <person name="Kalinowski J."/>
            <person name="Schmidt G."/>
            <person name="Schlomann M."/>
            <person name="Tischler D."/>
        </authorList>
    </citation>
    <scope>NUCLEOTIDE SEQUENCE [LARGE SCALE GENOMIC DNA]</scope>
    <source>
        <strain evidence="1 2">Kp5.2</strain>
    </source>
</reference>
<evidence type="ECO:0000313" key="2">
    <source>
        <dbReference type="Proteomes" id="UP000030907"/>
    </source>
</evidence>
<accession>A0A0A7PIJ1</accession>
<protein>
    <submittedName>
        <fullName evidence="1">Uncharacterized protein</fullName>
    </submittedName>
</protein>
<name>A0A0A7PIJ1_9SPHN</name>
<dbReference type="EMBL" id="CP009122">
    <property type="protein sequence ID" value="AJA09815.1"/>
    <property type="molecule type" value="Genomic_DNA"/>
</dbReference>
<evidence type="ECO:0000313" key="1">
    <source>
        <dbReference type="EMBL" id="AJA09815.1"/>
    </source>
</evidence>